<reference evidence="1 2" key="1">
    <citation type="submission" date="2017-05" db="EMBL/GenBank/DDBJ databases">
        <title>The Genome Sequence of Tsuchiyaea wingfieldii DSM 27421.</title>
        <authorList>
            <person name="Cuomo C."/>
            <person name="Passer A."/>
            <person name="Billmyre B."/>
            <person name="Heitman J."/>
        </authorList>
    </citation>
    <scope>NUCLEOTIDE SEQUENCE [LARGE SCALE GENOMIC DNA]</scope>
    <source>
        <strain evidence="1 2">DSM 27421</strain>
    </source>
</reference>
<evidence type="ECO:0000313" key="2">
    <source>
        <dbReference type="Proteomes" id="UP000322245"/>
    </source>
</evidence>
<evidence type="ECO:0008006" key="3">
    <source>
        <dbReference type="Google" id="ProtNLM"/>
    </source>
</evidence>
<sequence>MTLDTLPSEVRNLIFEYLQATTHKPTLSSLMRVSREMYAKSMPRLYERVRLNASNAEAYFGRLTEDGLGAIDEEIALHKPHLIDYIWQLEKENDELPPWASQFIPPPIARKICQIWSTQHLFLEDAPAAIFLQQAVTSMEYLHDQLYKNLDGLVDDIDEYMEWISTSVVDNNASVALGEPLAKSLSLYPKVWEGVAEMLKGDDFMKSLYQICLRIPANWPGTAAAQYCKDMLLTENLIPRFIGTFCVHNVNPLELLSMIVVREDLHIFLRPEGSPGMLSHEASIGAFMSNLLNIGKEPPYDLVPNIYFYNSQYTDVDRVSHHSRGFWNELEEARNDPPVSGFKFSWPVTLKLYGPEEEVACPICLETV</sequence>
<dbReference type="AlphaFoldDB" id="A0A5D3AL42"/>
<dbReference type="EMBL" id="NIDF01000201">
    <property type="protein sequence ID" value="TYJ51674.1"/>
    <property type="molecule type" value="Genomic_DNA"/>
</dbReference>
<comment type="caution">
    <text evidence="1">The sequence shown here is derived from an EMBL/GenBank/DDBJ whole genome shotgun (WGS) entry which is preliminary data.</text>
</comment>
<accession>A0A5D3AL42</accession>
<name>A0A5D3AL42_9TREE</name>
<gene>
    <name evidence="1" type="ORF">B9479_007745</name>
</gene>
<keyword evidence="2" id="KW-1185">Reference proteome</keyword>
<organism evidence="1 2">
    <name type="scientific">Cryptococcus floricola</name>
    <dbReference type="NCBI Taxonomy" id="2591691"/>
    <lineage>
        <taxon>Eukaryota</taxon>
        <taxon>Fungi</taxon>
        <taxon>Dikarya</taxon>
        <taxon>Basidiomycota</taxon>
        <taxon>Agaricomycotina</taxon>
        <taxon>Tremellomycetes</taxon>
        <taxon>Tremellales</taxon>
        <taxon>Cryptococcaceae</taxon>
        <taxon>Cryptococcus</taxon>
    </lineage>
</organism>
<evidence type="ECO:0000313" key="1">
    <source>
        <dbReference type="EMBL" id="TYJ51674.1"/>
    </source>
</evidence>
<proteinExistence type="predicted"/>
<protein>
    <recommendedName>
        <fullName evidence="3">F-box domain-containing protein</fullName>
    </recommendedName>
</protein>
<dbReference type="Proteomes" id="UP000322245">
    <property type="component" value="Unassembled WGS sequence"/>
</dbReference>